<evidence type="ECO:0000313" key="10">
    <source>
        <dbReference type="EMBL" id="EGG00001.1"/>
    </source>
</evidence>
<proteinExistence type="predicted"/>
<dbReference type="OrthoDB" id="269822at2759"/>
<reference evidence="11" key="1">
    <citation type="journal article" date="2011" name="Proc. Natl. Acad. Sci. U.S.A.">
        <title>Obligate biotrophy features unraveled by the genomic analysis of rust fungi.</title>
        <authorList>
            <person name="Duplessis S."/>
            <person name="Cuomo C.A."/>
            <person name="Lin Y.-C."/>
            <person name="Aerts A."/>
            <person name="Tisserant E."/>
            <person name="Veneault-Fourrey C."/>
            <person name="Joly D.L."/>
            <person name="Hacquard S."/>
            <person name="Amselem J."/>
            <person name="Cantarel B.L."/>
            <person name="Chiu R."/>
            <person name="Coutinho P.M."/>
            <person name="Feau N."/>
            <person name="Field M."/>
            <person name="Frey P."/>
            <person name="Gelhaye E."/>
            <person name="Goldberg J."/>
            <person name="Grabherr M.G."/>
            <person name="Kodira C.D."/>
            <person name="Kohler A."/>
            <person name="Kuees U."/>
            <person name="Lindquist E.A."/>
            <person name="Lucas S.M."/>
            <person name="Mago R."/>
            <person name="Mauceli E."/>
            <person name="Morin E."/>
            <person name="Murat C."/>
            <person name="Pangilinan J.L."/>
            <person name="Park R."/>
            <person name="Pearson M."/>
            <person name="Quesneville H."/>
            <person name="Rouhier N."/>
            <person name="Sakthikumar S."/>
            <person name="Salamov A.A."/>
            <person name="Schmutz J."/>
            <person name="Selles B."/>
            <person name="Shapiro H."/>
            <person name="Tanguay P."/>
            <person name="Tuskan G.A."/>
            <person name="Henrissat B."/>
            <person name="Van de Peer Y."/>
            <person name="Rouze P."/>
            <person name="Ellis J.G."/>
            <person name="Dodds P.N."/>
            <person name="Schein J.E."/>
            <person name="Zhong S."/>
            <person name="Hamelin R.C."/>
            <person name="Grigoriev I.V."/>
            <person name="Szabo L.J."/>
            <person name="Martin F."/>
        </authorList>
    </citation>
    <scope>NUCLEOTIDE SEQUENCE [LARGE SCALE GENOMIC DNA]</scope>
    <source>
        <strain evidence="11">98AG31 / pathotype 3-4-7</strain>
    </source>
</reference>
<feature type="compositionally biased region" description="Low complexity" evidence="7">
    <location>
        <begin position="501"/>
        <end position="517"/>
    </location>
</feature>
<dbReference type="AlphaFoldDB" id="F4S5V3"/>
<organism evidence="11">
    <name type="scientific">Melampsora larici-populina (strain 98AG31 / pathotype 3-4-7)</name>
    <name type="common">Poplar leaf rust fungus</name>
    <dbReference type="NCBI Taxonomy" id="747676"/>
    <lineage>
        <taxon>Eukaryota</taxon>
        <taxon>Fungi</taxon>
        <taxon>Dikarya</taxon>
        <taxon>Basidiomycota</taxon>
        <taxon>Pucciniomycotina</taxon>
        <taxon>Pucciniomycetes</taxon>
        <taxon>Pucciniales</taxon>
        <taxon>Melampsoraceae</taxon>
        <taxon>Melampsora</taxon>
    </lineage>
</organism>
<evidence type="ECO:0000259" key="9">
    <source>
        <dbReference type="PROSITE" id="PS50008"/>
    </source>
</evidence>
<feature type="compositionally biased region" description="Low complexity" evidence="7">
    <location>
        <begin position="1"/>
        <end position="18"/>
    </location>
</feature>
<keyword evidence="5" id="KW-0807">Transducer</keyword>
<dbReference type="CDD" id="cd16207">
    <property type="entry name" value="EFh_ScPlc1p_like"/>
    <property type="match status" value="1"/>
</dbReference>
<dbReference type="SMART" id="SM00149">
    <property type="entry name" value="PLCYc"/>
    <property type="match status" value="1"/>
</dbReference>
<evidence type="ECO:0000256" key="2">
    <source>
        <dbReference type="ARBA" id="ARBA00022801"/>
    </source>
</evidence>
<dbReference type="CDD" id="cd00275">
    <property type="entry name" value="C2_PLC_like"/>
    <property type="match status" value="1"/>
</dbReference>
<dbReference type="SMART" id="SM00239">
    <property type="entry name" value="C2"/>
    <property type="match status" value="1"/>
</dbReference>
<evidence type="ECO:0000259" key="8">
    <source>
        <dbReference type="PROSITE" id="PS50004"/>
    </source>
</evidence>
<accession>F4S5V3</accession>
<dbReference type="eggNOG" id="KOG0169">
    <property type="taxonomic scope" value="Eukaryota"/>
</dbReference>
<keyword evidence="4 6" id="KW-0443">Lipid metabolism</keyword>
<dbReference type="EMBL" id="GL883152">
    <property type="protein sequence ID" value="EGG00001.1"/>
    <property type="molecule type" value="Genomic_DNA"/>
</dbReference>
<dbReference type="GO" id="GO:0004435">
    <property type="term" value="F:phosphatidylinositol-4,5-bisphosphate phospholipase C activity"/>
    <property type="evidence" value="ECO:0007669"/>
    <property type="project" value="UniProtKB-EC"/>
</dbReference>
<evidence type="ECO:0000256" key="4">
    <source>
        <dbReference type="ARBA" id="ARBA00023098"/>
    </source>
</evidence>
<dbReference type="EC" id="3.1.4.11" evidence="1 6"/>
<dbReference type="PROSITE" id="PS50007">
    <property type="entry name" value="PIPLC_X_DOMAIN"/>
    <property type="match status" value="1"/>
</dbReference>
<evidence type="ECO:0000256" key="6">
    <source>
        <dbReference type="RuleBase" id="RU361133"/>
    </source>
</evidence>
<dbReference type="Pfam" id="PF00387">
    <property type="entry name" value="PI-PLC-Y"/>
    <property type="match status" value="1"/>
</dbReference>
<dbReference type="Pfam" id="PF00388">
    <property type="entry name" value="PI-PLC-X"/>
    <property type="match status" value="1"/>
</dbReference>
<dbReference type="PANTHER" id="PTHR10336">
    <property type="entry name" value="PHOSPHOINOSITIDE-SPECIFIC PHOSPHOLIPASE C FAMILY PROTEIN"/>
    <property type="match status" value="1"/>
</dbReference>
<dbReference type="InterPro" id="IPR017946">
    <property type="entry name" value="PLC-like_Pdiesterase_TIM-brl"/>
</dbReference>
<dbReference type="FunCoup" id="F4S5V3">
    <property type="interactions" value="120"/>
</dbReference>
<dbReference type="InterPro" id="IPR001711">
    <property type="entry name" value="PLipase_C_Pinositol-sp_Y"/>
</dbReference>
<dbReference type="VEuPathDB" id="FungiDB:MELLADRAFT_112249"/>
<dbReference type="InterPro" id="IPR035892">
    <property type="entry name" value="C2_domain_sf"/>
</dbReference>
<dbReference type="SUPFAM" id="SSF49562">
    <property type="entry name" value="C2 domain (Calcium/lipid-binding domain, CaLB)"/>
    <property type="match status" value="1"/>
</dbReference>
<dbReference type="CDD" id="cd08558">
    <property type="entry name" value="PI-PLCc_eukaryota"/>
    <property type="match status" value="1"/>
</dbReference>
<feature type="region of interest" description="Disordered" evidence="7">
    <location>
        <begin position="1"/>
        <end position="31"/>
    </location>
</feature>
<dbReference type="GO" id="GO:0051209">
    <property type="term" value="P:release of sequestered calcium ion into cytosol"/>
    <property type="evidence" value="ECO:0007669"/>
    <property type="project" value="TreeGrafter"/>
</dbReference>
<dbReference type="GeneID" id="18924620"/>
<feature type="domain" description="C2" evidence="8">
    <location>
        <begin position="697"/>
        <end position="837"/>
    </location>
</feature>
<keyword evidence="2 6" id="KW-0378">Hydrolase</keyword>
<dbReference type="InParanoid" id="F4S5V3"/>
<feature type="compositionally biased region" description="Polar residues" evidence="7">
    <location>
        <begin position="19"/>
        <end position="31"/>
    </location>
</feature>
<dbReference type="Pfam" id="PF09279">
    <property type="entry name" value="EF-hand_like"/>
    <property type="match status" value="1"/>
</dbReference>
<gene>
    <name evidence="10" type="ORF">MELLADRAFT_112249</name>
</gene>
<evidence type="ECO:0000313" key="11">
    <source>
        <dbReference type="Proteomes" id="UP000001072"/>
    </source>
</evidence>
<protein>
    <recommendedName>
        <fullName evidence="1 6">Phosphoinositide phospholipase C</fullName>
        <ecNumber evidence="1 6">3.1.4.11</ecNumber>
    </recommendedName>
</protein>
<dbReference type="Gene3D" id="2.30.29.30">
    <property type="entry name" value="Pleckstrin-homology domain (PH domain)/Phosphotyrosine-binding domain (PTB)"/>
    <property type="match status" value="1"/>
</dbReference>
<dbReference type="GO" id="GO:0048015">
    <property type="term" value="P:phosphatidylinositol-mediated signaling"/>
    <property type="evidence" value="ECO:0007669"/>
    <property type="project" value="TreeGrafter"/>
</dbReference>
<dbReference type="InterPro" id="IPR011993">
    <property type="entry name" value="PH-like_dom_sf"/>
</dbReference>
<dbReference type="SUPFAM" id="SSF47473">
    <property type="entry name" value="EF-hand"/>
    <property type="match status" value="1"/>
</dbReference>
<evidence type="ECO:0000256" key="1">
    <source>
        <dbReference type="ARBA" id="ARBA00012368"/>
    </source>
</evidence>
<dbReference type="PRINTS" id="PR00390">
    <property type="entry name" value="PHPHLIPASEC"/>
</dbReference>
<feature type="domain" description="PI-PLC Y-box" evidence="9">
    <location>
        <begin position="586"/>
        <end position="702"/>
    </location>
</feature>
<feature type="compositionally biased region" description="Polar residues" evidence="7">
    <location>
        <begin position="486"/>
        <end position="496"/>
    </location>
</feature>
<dbReference type="PANTHER" id="PTHR10336:SF36">
    <property type="entry name" value="1-PHOSPHATIDYLINOSITOL 4,5-BISPHOSPHATE PHOSPHODIESTERASE BETA-4"/>
    <property type="match status" value="1"/>
</dbReference>
<dbReference type="InterPro" id="IPR037755">
    <property type="entry name" value="Plc1_PH"/>
</dbReference>
<dbReference type="InterPro" id="IPR000008">
    <property type="entry name" value="C2_dom"/>
</dbReference>
<evidence type="ECO:0000256" key="3">
    <source>
        <dbReference type="ARBA" id="ARBA00022963"/>
    </source>
</evidence>
<dbReference type="Gene3D" id="3.20.20.190">
    <property type="entry name" value="Phosphatidylinositol (PI) phosphodiesterase"/>
    <property type="match status" value="1"/>
</dbReference>
<dbReference type="KEGG" id="mlr:MELLADRAFT_112249"/>
<evidence type="ECO:0000256" key="7">
    <source>
        <dbReference type="SAM" id="MobiDB-lite"/>
    </source>
</evidence>
<dbReference type="InterPro" id="IPR011992">
    <property type="entry name" value="EF-hand-dom_pair"/>
</dbReference>
<dbReference type="Gene3D" id="1.10.238.10">
    <property type="entry name" value="EF-hand"/>
    <property type="match status" value="2"/>
</dbReference>
<dbReference type="HOGENOM" id="CLU_002738_1_2_1"/>
<dbReference type="SUPFAM" id="SSF50729">
    <property type="entry name" value="PH domain-like"/>
    <property type="match status" value="1"/>
</dbReference>
<dbReference type="RefSeq" id="XP_007416709.1">
    <property type="nucleotide sequence ID" value="XM_007416647.1"/>
</dbReference>
<dbReference type="InterPro" id="IPR015359">
    <property type="entry name" value="PLC_EF-hand-like"/>
</dbReference>
<dbReference type="CDD" id="cd13360">
    <property type="entry name" value="PH_PLC_fungal"/>
    <property type="match status" value="1"/>
</dbReference>
<dbReference type="InterPro" id="IPR001192">
    <property type="entry name" value="PI-PLC_fam"/>
</dbReference>
<keyword evidence="3 6" id="KW-0442">Lipid degradation</keyword>
<dbReference type="Pfam" id="PF00168">
    <property type="entry name" value="C2"/>
    <property type="match status" value="1"/>
</dbReference>
<dbReference type="GO" id="GO:0016042">
    <property type="term" value="P:lipid catabolic process"/>
    <property type="evidence" value="ECO:0007669"/>
    <property type="project" value="UniProtKB-KW"/>
</dbReference>
<dbReference type="STRING" id="747676.F4S5V3"/>
<name>F4S5V3_MELLP</name>
<dbReference type="Proteomes" id="UP000001072">
    <property type="component" value="Unassembled WGS sequence"/>
</dbReference>
<dbReference type="Gene3D" id="2.60.40.150">
    <property type="entry name" value="C2 domain"/>
    <property type="match status" value="1"/>
</dbReference>
<dbReference type="PROSITE" id="PS50008">
    <property type="entry name" value="PIPLC_Y_DOMAIN"/>
    <property type="match status" value="1"/>
</dbReference>
<dbReference type="InterPro" id="IPR000909">
    <property type="entry name" value="PLipase_C_PInositol-sp_X_dom"/>
</dbReference>
<feature type="region of interest" description="Disordered" evidence="7">
    <location>
        <begin position="486"/>
        <end position="521"/>
    </location>
</feature>
<evidence type="ECO:0000256" key="5">
    <source>
        <dbReference type="ARBA" id="ARBA00023224"/>
    </source>
</evidence>
<sequence length="860" mass="96650">MDNNNQNNIQTTNKSTSNAQSNSQSIHSFDSSTGASIHNVEIPYILQIGTEMVKVSAKKTIRIKVSLNHERGQIVWESKKGGSLNIESIREIRFGQDAGYYRSQYKIHPEYESVWLTIIYISKKSTYKMLHLFAIQPDHFKIWKVTLEKILEFRRELLGGLNHIRKRQAYWLKQHWIEANANSDPKLNFKETVELCKRLNISIPESSIRTNFNMADSEQKGYLDFSGFQQFIKLVKRRTDLDEIFQNITSGKETMSVEDFITFMQTVQRSPLSTSSLQSIYSKFLDEPDESVSNPNPELPIPSKLMNIESFNSFLQSSDNSPTNEAHLRVCQDMTHPICDYFISSSHNTYLVGNQLKGESTVEGYIRALQEGCRSVELDCWDGDSGEPVIYHGRTLTSKLLVSEALKAISKYAFAATPYPLILSLEVHCQPVQQDRLAELLKIHLGDALVDQRLDGVDVGILPSPQQLMYRILIKAKKPTLALNSSDLSPGLSSEADQPVSATATTTTTSGSSTSSDSDLKRMFSNASSRLGHRFKRISTKVISPQPSTLDSIPFETLTVSSQLTSTPLPSQSMKKIPSEPITHTLSDIAVYTIGVKARGFNKITKYELEDCVSLSERAVNKFLKSGSTDLIGHTRSHLTRAYPAPTRVFSGNFLPHRFWGLGIQLVAFNWQTFDLGMELNQAMFNLKNGRAGYVLKPEVLRIKGKEKDAAIRIHKYELEIEIISAQQLPRCSGALEDENGPDSVVEVQLISHSCQNNQIPSSMKRKTKVVKRNGLNPIFNEKFKIPFDVQGGMLSLSFLRLLVCDDQLGENDEILGRISIGLDSLQPGYRHLPLVDEVGHPLMFASLFIKSQIKEIVEG</sequence>
<keyword evidence="11" id="KW-1185">Reference proteome</keyword>
<dbReference type="PROSITE" id="PS50004">
    <property type="entry name" value="C2"/>
    <property type="match status" value="1"/>
</dbReference>
<dbReference type="SMART" id="SM00148">
    <property type="entry name" value="PLCXc"/>
    <property type="match status" value="1"/>
</dbReference>
<comment type="catalytic activity">
    <reaction evidence="6">
        <text>a 1,2-diacyl-sn-glycero-3-phospho-(1D-myo-inositol-4,5-bisphosphate) + H2O = 1D-myo-inositol 1,4,5-trisphosphate + a 1,2-diacyl-sn-glycerol + H(+)</text>
        <dbReference type="Rhea" id="RHEA:33179"/>
        <dbReference type="ChEBI" id="CHEBI:15377"/>
        <dbReference type="ChEBI" id="CHEBI:15378"/>
        <dbReference type="ChEBI" id="CHEBI:17815"/>
        <dbReference type="ChEBI" id="CHEBI:58456"/>
        <dbReference type="ChEBI" id="CHEBI:203600"/>
        <dbReference type="EC" id="3.1.4.11"/>
    </reaction>
</comment>
<dbReference type="SUPFAM" id="SSF51695">
    <property type="entry name" value="PLC-like phosphodiesterases"/>
    <property type="match status" value="1"/>
</dbReference>